<name>A0ABQ8FVX2_9PEZI</name>
<comment type="caution">
    <text evidence="4">The sequence shown here is derived from an EMBL/GenBank/DDBJ whole genome shotgun (WGS) entry which is preliminary data.</text>
</comment>
<organism evidence="4 5">
    <name type="scientific">Macrophomina phaseolina</name>
    <dbReference type="NCBI Taxonomy" id="35725"/>
    <lineage>
        <taxon>Eukaryota</taxon>
        <taxon>Fungi</taxon>
        <taxon>Dikarya</taxon>
        <taxon>Ascomycota</taxon>
        <taxon>Pezizomycotina</taxon>
        <taxon>Dothideomycetes</taxon>
        <taxon>Dothideomycetes incertae sedis</taxon>
        <taxon>Botryosphaeriales</taxon>
        <taxon>Botryosphaeriaceae</taxon>
        <taxon>Macrophomina</taxon>
    </lineage>
</organism>
<comment type="similarity">
    <text evidence="2">Belongs to the AB hydrolase superfamily. Epoxide hydrolase family.</text>
</comment>
<feature type="domain" description="AB hydrolase-1" evidence="3">
    <location>
        <begin position="37"/>
        <end position="188"/>
    </location>
</feature>
<dbReference type="InterPro" id="IPR000073">
    <property type="entry name" value="AB_hydrolase_1"/>
</dbReference>
<evidence type="ECO:0000259" key="3">
    <source>
        <dbReference type="Pfam" id="PF00561"/>
    </source>
</evidence>
<dbReference type="GO" id="GO:0016787">
    <property type="term" value="F:hydrolase activity"/>
    <property type="evidence" value="ECO:0007669"/>
    <property type="project" value="UniProtKB-KW"/>
</dbReference>
<dbReference type="PANTHER" id="PTHR43329">
    <property type="entry name" value="EPOXIDE HYDROLASE"/>
    <property type="match status" value="1"/>
</dbReference>
<dbReference type="PRINTS" id="PR00412">
    <property type="entry name" value="EPOXHYDRLASE"/>
</dbReference>
<reference evidence="4 5" key="1">
    <citation type="journal article" date="2021" name="Nat. Commun.">
        <title>Genetic determinants of endophytism in the Arabidopsis root mycobiome.</title>
        <authorList>
            <person name="Mesny F."/>
            <person name="Miyauchi S."/>
            <person name="Thiergart T."/>
            <person name="Pickel B."/>
            <person name="Atanasova L."/>
            <person name="Karlsson M."/>
            <person name="Huettel B."/>
            <person name="Barry K.W."/>
            <person name="Haridas S."/>
            <person name="Chen C."/>
            <person name="Bauer D."/>
            <person name="Andreopoulos W."/>
            <person name="Pangilinan J."/>
            <person name="LaButti K."/>
            <person name="Riley R."/>
            <person name="Lipzen A."/>
            <person name="Clum A."/>
            <person name="Drula E."/>
            <person name="Henrissat B."/>
            <person name="Kohler A."/>
            <person name="Grigoriev I.V."/>
            <person name="Martin F.M."/>
            <person name="Hacquard S."/>
        </authorList>
    </citation>
    <scope>NUCLEOTIDE SEQUENCE [LARGE SCALE GENOMIC DNA]</scope>
    <source>
        <strain evidence="4 5">MPI-SDFR-AT-0080</strain>
    </source>
</reference>
<evidence type="ECO:0000313" key="5">
    <source>
        <dbReference type="Proteomes" id="UP000774617"/>
    </source>
</evidence>
<dbReference type="EMBL" id="JAGTJR010000045">
    <property type="protein sequence ID" value="KAH7030183.1"/>
    <property type="molecule type" value="Genomic_DNA"/>
</dbReference>
<gene>
    <name evidence="4" type="ORF">B0J12DRAFT_320815</name>
</gene>
<evidence type="ECO:0000256" key="1">
    <source>
        <dbReference type="ARBA" id="ARBA00022801"/>
    </source>
</evidence>
<keyword evidence="5" id="KW-1185">Reference proteome</keyword>
<dbReference type="Gene3D" id="3.40.50.1820">
    <property type="entry name" value="alpha/beta hydrolase"/>
    <property type="match status" value="1"/>
</dbReference>
<keyword evidence="1 4" id="KW-0378">Hydrolase</keyword>
<dbReference type="InterPro" id="IPR029058">
    <property type="entry name" value="AB_hydrolase_fold"/>
</dbReference>
<accession>A0ABQ8FVX2</accession>
<dbReference type="Pfam" id="PF00561">
    <property type="entry name" value="Abhydrolase_1"/>
    <property type="match status" value="1"/>
</dbReference>
<dbReference type="SUPFAM" id="SSF53474">
    <property type="entry name" value="alpha/beta-Hydrolases"/>
    <property type="match status" value="1"/>
</dbReference>
<evidence type="ECO:0000313" key="4">
    <source>
        <dbReference type="EMBL" id="KAH7030183.1"/>
    </source>
</evidence>
<proteinExistence type="inferred from homology"/>
<protein>
    <submittedName>
        <fullName evidence="4">Alpha/Beta hydrolase protein</fullName>
    </submittedName>
</protein>
<dbReference type="Proteomes" id="UP000774617">
    <property type="component" value="Unassembled WGS sequence"/>
</dbReference>
<evidence type="ECO:0000256" key="2">
    <source>
        <dbReference type="ARBA" id="ARBA00038334"/>
    </source>
</evidence>
<sequence length="312" mass="34708">MPSPLFPDFTPFDVVTDAANNITIHGIRSNNHHLHLPPVLLLHGFPQTHAIWHKVAPALLPHYTLVALDLRGYGASSKPPPTPSHAPYSKSAMASDCVHVMRAHFNYSSFYVLAHDRGARVAHQLCVNHPDAVQKAMLLDICPTLAMFEKTDAAFARAYWHWFFLSQSAPVPETFMKAAPAREWLALFTVGAKNTGAAVGKRSDFFTAEAFEAYVQAAEREGAVEAFCEDYRAAATVDCEEQKADRENGRKIKCDLRVLWGGKAVIERFFEALEEWRRVCEGEVSGGAVDSGHYVPEEVPDEVVRNAKEFFV</sequence>
<dbReference type="InterPro" id="IPR000639">
    <property type="entry name" value="Epox_hydrolase-like"/>
</dbReference>